<evidence type="ECO:0000259" key="2">
    <source>
        <dbReference type="Pfam" id="PF21671"/>
    </source>
</evidence>
<dbReference type="InterPro" id="IPR048661">
    <property type="entry name" value="CPL1-like"/>
</dbReference>
<evidence type="ECO:0000313" key="4">
    <source>
        <dbReference type="Proteomes" id="UP001182556"/>
    </source>
</evidence>
<protein>
    <recommendedName>
        <fullName evidence="2">Protein CPL1-like domain-containing protein</fullName>
    </recommendedName>
</protein>
<evidence type="ECO:0000256" key="1">
    <source>
        <dbReference type="SAM" id="SignalP"/>
    </source>
</evidence>
<dbReference type="AlphaFoldDB" id="A0AAD9CT37"/>
<dbReference type="Proteomes" id="UP001182556">
    <property type="component" value="Unassembled WGS sequence"/>
</dbReference>
<feature type="signal peptide" evidence="1">
    <location>
        <begin position="1"/>
        <end position="22"/>
    </location>
</feature>
<dbReference type="EMBL" id="JAODAN010000012">
    <property type="protein sequence ID" value="KAK1921007.1"/>
    <property type="molecule type" value="Genomic_DNA"/>
</dbReference>
<keyword evidence="1" id="KW-0732">Signal</keyword>
<dbReference type="Pfam" id="PF21671">
    <property type="entry name" value="CPL1-like"/>
    <property type="match status" value="1"/>
</dbReference>
<dbReference type="PANTHER" id="PTHR35192">
    <property type="entry name" value="PROTEIN, PUTATIVE-RELATED"/>
    <property type="match status" value="1"/>
</dbReference>
<name>A0AAD9CT37_PAPLA</name>
<feature type="chain" id="PRO_5041897739" description="Protein CPL1-like domain-containing protein" evidence="1">
    <location>
        <begin position="23"/>
        <end position="413"/>
    </location>
</feature>
<accession>A0AAD9CT37</accession>
<feature type="domain" description="Protein CPL1-like" evidence="2">
    <location>
        <begin position="351"/>
        <end position="410"/>
    </location>
</feature>
<reference evidence="3" key="1">
    <citation type="submission" date="2023-02" db="EMBL/GenBank/DDBJ databases">
        <title>Identification and recombinant expression of a fungal hydrolase from Papiliotrema laurentii that hydrolyzes apple cutin and clears colloidal polyester polyurethane.</title>
        <authorList>
            <consortium name="DOE Joint Genome Institute"/>
            <person name="Roman V.A."/>
            <person name="Bojanowski C."/>
            <person name="Crable B.R."/>
            <person name="Wagner D.N."/>
            <person name="Hung C.S."/>
            <person name="Nadeau L.J."/>
            <person name="Schratz L."/>
            <person name="Haridas S."/>
            <person name="Pangilinan J."/>
            <person name="Lipzen A."/>
            <person name="Na H."/>
            <person name="Yan M."/>
            <person name="Ng V."/>
            <person name="Grigoriev I.V."/>
            <person name="Spatafora J.W."/>
            <person name="Barlow D."/>
            <person name="Biffinger J."/>
            <person name="Kelley-Loughnane N."/>
            <person name="Varaljay V.A."/>
            <person name="Crookes-Goodson W.J."/>
        </authorList>
    </citation>
    <scope>NUCLEOTIDE SEQUENCE</scope>
    <source>
        <strain evidence="3">5307AH</strain>
    </source>
</reference>
<gene>
    <name evidence="3" type="ORF">DB88DRAFT_118340</name>
</gene>
<dbReference type="PANTHER" id="PTHR35192:SF2">
    <property type="entry name" value="APPLE DOMAIN-CONTAINING PROTEIN"/>
    <property type="match status" value="1"/>
</dbReference>
<comment type="caution">
    <text evidence="3">The sequence shown here is derived from an EMBL/GenBank/DDBJ whole genome shotgun (WGS) entry which is preliminary data.</text>
</comment>
<proteinExistence type="predicted"/>
<keyword evidence="4" id="KW-1185">Reference proteome</keyword>
<sequence length="413" mass="43488">MVRILSLLPILTALYAITSVSALGSFDTEFASGGNLTARGQSSGWATHKCANVASSFGSFRFNFGCLCQDDVDDFCRNNNINGYIKGLLNAFINSHGESHQYPPNAQPSCNGGDYDCGSLSRQPDGTCGQTTCEANKLSTNGGCCPRGQTWQNGQCCGKVGCARNGPTCTPVIDCSNGGDKWCKTKCCKSYLEEDDNGNCVCPNASDQDNGSSCGPKCPPSKRYNHGSGQCETACDTAAGYYPQRGWKGTQLCCKQGQTACNTVCCPPGKEEIDDSGVCCNKGSKVSNGQCVEPSGRSHYGRRALAGRFNIDAQVALPVLATQYGLEANKGGELCPETMAACPIPGRANDYECLDTQSDLQSCGGCASLQHGVDCTAIAGARWMGCNEGKCEVYSCKKGWTRAGDGSSCVREG</sequence>
<evidence type="ECO:0000313" key="3">
    <source>
        <dbReference type="EMBL" id="KAK1921007.1"/>
    </source>
</evidence>
<organism evidence="3 4">
    <name type="scientific">Papiliotrema laurentii</name>
    <name type="common">Cryptococcus laurentii</name>
    <dbReference type="NCBI Taxonomy" id="5418"/>
    <lineage>
        <taxon>Eukaryota</taxon>
        <taxon>Fungi</taxon>
        <taxon>Dikarya</taxon>
        <taxon>Basidiomycota</taxon>
        <taxon>Agaricomycotina</taxon>
        <taxon>Tremellomycetes</taxon>
        <taxon>Tremellales</taxon>
        <taxon>Rhynchogastremaceae</taxon>
        <taxon>Papiliotrema</taxon>
    </lineage>
</organism>
<dbReference type="InterPro" id="IPR038955">
    <property type="entry name" value="PriA/CPL1_fungi"/>
</dbReference>